<evidence type="ECO:0000313" key="3">
    <source>
        <dbReference type="Proteomes" id="UP001107558"/>
    </source>
</evidence>
<feature type="transmembrane region" description="Helical" evidence="1">
    <location>
        <begin position="166"/>
        <end position="187"/>
    </location>
</feature>
<accession>A0A9J6CMA9</accession>
<keyword evidence="3" id="KW-1185">Reference proteome</keyword>
<dbReference type="Proteomes" id="UP001107558">
    <property type="component" value="Chromosome 1"/>
</dbReference>
<evidence type="ECO:0000313" key="2">
    <source>
        <dbReference type="EMBL" id="KAG5683076.1"/>
    </source>
</evidence>
<evidence type="ECO:0000256" key="1">
    <source>
        <dbReference type="SAM" id="Phobius"/>
    </source>
</evidence>
<dbReference type="AlphaFoldDB" id="A0A9J6CMA9"/>
<comment type="caution">
    <text evidence="2">The sequence shown here is derived from an EMBL/GenBank/DDBJ whole genome shotgun (WGS) entry which is preliminary data.</text>
</comment>
<gene>
    <name evidence="2" type="ORF">PVAND_012381</name>
</gene>
<feature type="transmembrane region" description="Helical" evidence="1">
    <location>
        <begin position="231"/>
        <end position="252"/>
    </location>
</feature>
<keyword evidence="1" id="KW-0472">Membrane</keyword>
<feature type="transmembrane region" description="Helical" evidence="1">
    <location>
        <begin position="33"/>
        <end position="52"/>
    </location>
</feature>
<name>A0A9J6CMA9_POLVA</name>
<organism evidence="2 3">
    <name type="scientific">Polypedilum vanderplanki</name>
    <name type="common">Sleeping chironomid midge</name>
    <dbReference type="NCBI Taxonomy" id="319348"/>
    <lineage>
        <taxon>Eukaryota</taxon>
        <taxon>Metazoa</taxon>
        <taxon>Ecdysozoa</taxon>
        <taxon>Arthropoda</taxon>
        <taxon>Hexapoda</taxon>
        <taxon>Insecta</taxon>
        <taxon>Pterygota</taxon>
        <taxon>Neoptera</taxon>
        <taxon>Endopterygota</taxon>
        <taxon>Diptera</taxon>
        <taxon>Nematocera</taxon>
        <taxon>Chironomoidea</taxon>
        <taxon>Chironomidae</taxon>
        <taxon>Chironominae</taxon>
        <taxon>Polypedilum</taxon>
        <taxon>Polypedilum</taxon>
    </lineage>
</organism>
<proteinExistence type="predicted"/>
<keyword evidence="1" id="KW-1133">Transmembrane helix</keyword>
<feature type="transmembrane region" description="Helical" evidence="1">
    <location>
        <begin position="64"/>
        <end position="84"/>
    </location>
</feature>
<reference evidence="2" key="1">
    <citation type="submission" date="2021-03" db="EMBL/GenBank/DDBJ databases">
        <title>Chromosome level genome of the anhydrobiotic midge Polypedilum vanderplanki.</title>
        <authorList>
            <person name="Yoshida Y."/>
            <person name="Kikawada T."/>
            <person name="Gusev O."/>
        </authorList>
    </citation>
    <scope>NUCLEOTIDE SEQUENCE</scope>
    <source>
        <strain evidence="2">NIAS01</strain>
        <tissue evidence="2">Whole body or cell culture</tissue>
    </source>
</reference>
<feature type="transmembrane region" description="Helical" evidence="1">
    <location>
        <begin position="199"/>
        <end position="219"/>
    </location>
</feature>
<dbReference type="EMBL" id="JADBJN010000001">
    <property type="protein sequence ID" value="KAG5683076.1"/>
    <property type="molecule type" value="Genomic_DNA"/>
</dbReference>
<sequence length="287" mass="34513">MFNETYQSLINFWYEHGDPRAQDFFILRSPFPVLWLIAIYIVICKLVLPAIFKGKKYQWPRYALVVTYIIQLGNCFFVIFYGTYLMVQLKFNLRCEPLIPSFDGYYYEYAKCINIWLLIKNLEMLESFLVYLLYGVVPRFIFIHHIFFPLFLTYFIHFYLGGSPLMFGLFHSLDHAFNYIFIALRMYSDEYRKKSDSWFKKYQFLSSVVSMIATVIFFMQLETRPDCDYTIFKYASTLFFMVFLVLTVYYRAKNFVNAKKKKQALFENNNNETHYQIVPKAGRFDPT</sequence>
<evidence type="ECO:0008006" key="4">
    <source>
        <dbReference type="Google" id="ProtNLM"/>
    </source>
</evidence>
<dbReference type="OrthoDB" id="434092at2759"/>
<protein>
    <recommendedName>
        <fullName evidence="4">Very-long-chain 3-oxoacyl-CoA synthase</fullName>
    </recommendedName>
</protein>
<keyword evidence="1" id="KW-0812">Transmembrane</keyword>